<feature type="transmembrane region" description="Helical" evidence="1">
    <location>
        <begin position="199"/>
        <end position="219"/>
    </location>
</feature>
<name>A0A0J9TIW3_PLAVI</name>
<dbReference type="AlphaFoldDB" id="A0A0J9TIW3"/>
<keyword evidence="1" id="KW-1133">Transmembrane helix</keyword>
<evidence type="ECO:0000313" key="3">
    <source>
        <dbReference type="Proteomes" id="UP000053776"/>
    </source>
</evidence>
<evidence type="ECO:0000256" key="1">
    <source>
        <dbReference type="SAM" id="Phobius"/>
    </source>
</evidence>
<reference evidence="2 3" key="1">
    <citation type="submission" date="2011-08" db="EMBL/GenBank/DDBJ databases">
        <title>The Genome Sequence of Plasmodium vivax Mauritania I.</title>
        <authorList>
            <consortium name="The Broad Institute Genome Sequencing Platform"/>
            <consortium name="The Broad Institute Genome Sequencing Center for Infectious Disease"/>
            <person name="Neafsey D."/>
            <person name="Carlton J."/>
            <person name="Barnwell J."/>
            <person name="Collins W."/>
            <person name="Escalante A."/>
            <person name="Mullikin J."/>
            <person name="Saul A."/>
            <person name="Guigo R."/>
            <person name="Camara F."/>
            <person name="Young S.K."/>
            <person name="Zeng Q."/>
            <person name="Gargeya S."/>
            <person name="Fitzgerald M."/>
            <person name="Haas B."/>
            <person name="Abouelleil A."/>
            <person name="Alvarado L."/>
            <person name="Arachchi H.M."/>
            <person name="Berlin A."/>
            <person name="Brown A."/>
            <person name="Chapman S.B."/>
            <person name="Chen Z."/>
            <person name="Dunbar C."/>
            <person name="Freedman E."/>
            <person name="Gearin G."/>
            <person name="Gellesch M."/>
            <person name="Goldberg J."/>
            <person name="Griggs A."/>
            <person name="Gujja S."/>
            <person name="Heiman D."/>
            <person name="Howarth C."/>
            <person name="Larson L."/>
            <person name="Lui A."/>
            <person name="MacDonald P.J.P."/>
            <person name="Montmayeur A."/>
            <person name="Murphy C."/>
            <person name="Neiman D."/>
            <person name="Pearson M."/>
            <person name="Priest M."/>
            <person name="Roberts A."/>
            <person name="Saif S."/>
            <person name="Shea T."/>
            <person name="Shenoy N."/>
            <person name="Sisk P."/>
            <person name="Stolte C."/>
            <person name="Sykes S."/>
            <person name="Wortman J."/>
            <person name="Nusbaum C."/>
            <person name="Birren B."/>
        </authorList>
    </citation>
    <scope>NUCLEOTIDE SEQUENCE [LARGE SCALE GENOMIC DNA]</scope>
    <source>
        <strain evidence="2 3">Mauritania I</strain>
    </source>
</reference>
<keyword evidence="1" id="KW-0472">Membrane</keyword>
<dbReference type="OrthoDB" id="388856at2759"/>
<organism evidence="2 3">
    <name type="scientific">Plasmodium vivax Mauritania I</name>
    <dbReference type="NCBI Taxonomy" id="1035515"/>
    <lineage>
        <taxon>Eukaryota</taxon>
        <taxon>Sar</taxon>
        <taxon>Alveolata</taxon>
        <taxon>Apicomplexa</taxon>
        <taxon>Aconoidasida</taxon>
        <taxon>Haemosporida</taxon>
        <taxon>Plasmodiidae</taxon>
        <taxon>Plasmodium</taxon>
        <taxon>Plasmodium (Plasmodium)</taxon>
    </lineage>
</organism>
<sequence length="228" mass="26392">MNSNESYFTDKETAKIICEQFLKLYVSLTDLKTKPKSDTNYKKSNGFLNYWVNFKLIKSIKKEDYTVHDVYDHLESQVFNIDGYDIHLNLICDIDKDELHKMNILYNLFENYGKLNAIKYDNVDEAKQALYLHSTACCTDYNKAKYICNGNNKVNNPKFCDKLETFESQYEQLYSEVLQKGSQFSDNLIKLSECPNNKIITTAVTGTVVGLIPLFGVLYKVSELNIKL</sequence>
<gene>
    <name evidence="2" type="ORF">PVMG_05077</name>
</gene>
<keyword evidence="1" id="KW-0812">Transmembrane</keyword>
<dbReference type="Proteomes" id="UP000053776">
    <property type="component" value="Unassembled WGS sequence"/>
</dbReference>
<evidence type="ECO:0000313" key="2">
    <source>
        <dbReference type="EMBL" id="KMZ95159.1"/>
    </source>
</evidence>
<accession>A0A0J9TIW3</accession>
<proteinExistence type="predicted"/>
<protein>
    <submittedName>
        <fullName evidence="2">Uncharacterized protein</fullName>
    </submittedName>
</protein>
<dbReference type="EMBL" id="KQ234996">
    <property type="protein sequence ID" value="KMZ95159.1"/>
    <property type="molecule type" value="Genomic_DNA"/>
</dbReference>